<dbReference type="Proteomes" id="UP000769156">
    <property type="component" value="Unassembled WGS sequence"/>
</dbReference>
<dbReference type="AlphaFoldDB" id="A0A921LEL9"/>
<evidence type="ECO:0000256" key="1">
    <source>
        <dbReference type="SAM" id="MobiDB-lite"/>
    </source>
</evidence>
<evidence type="ECO:0000313" key="2">
    <source>
        <dbReference type="EMBL" id="HJF94418.1"/>
    </source>
</evidence>
<feature type="compositionally biased region" description="Low complexity" evidence="1">
    <location>
        <begin position="120"/>
        <end position="139"/>
    </location>
</feature>
<accession>A0A921LEL9</accession>
<protein>
    <submittedName>
        <fullName evidence="2">Stage III sporulation protein AG</fullName>
    </submittedName>
</protein>
<reference evidence="2" key="1">
    <citation type="journal article" date="2021" name="PeerJ">
        <title>Extensive microbial diversity within the chicken gut microbiome revealed by metagenomics and culture.</title>
        <authorList>
            <person name="Gilroy R."/>
            <person name="Ravi A."/>
            <person name="Getino M."/>
            <person name="Pursley I."/>
            <person name="Horton D.L."/>
            <person name="Alikhan N.F."/>
            <person name="Baker D."/>
            <person name="Gharbi K."/>
            <person name="Hall N."/>
            <person name="Watson M."/>
            <person name="Adriaenssens E.M."/>
            <person name="Foster-Nyarko E."/>
            <person name="Jarju S."/>
            <person name="Secka A."/>
            <person name="Antonio M."/>
            <person name="Oren A."/>
            <person name="Chaudhuri R.R."/>
            <person name="La Ragione R."/>
            <person name="Hildebrand F."/>
            <person name="Pallen M.J."/>
        </authorList>
    </citation>
    <scope>NUCLEOTIDE SEQUENCE</scope>
    <source>
        <strain evidence="2">ChiSjej5B23-16112</strain>
    </source>
</reference>
<comment type="caution">
    <text evidence="2">The sequence shown here is derived from an EMBL/GenBank/DDBJ whole genome shotgun (WGS) entry which is preliminary data.</text>
</comment>
<proteinExistence type="predicted"/>
<feature type="compositionally biased region" description="Low complexity" evidence="1">
    <location>
        <begin position="47"/>
        <end position="60"/>
    </location>
</feature>
<feature type="compositionally biased region" description="Basic and acidic residues" evidence="1">
    <location>
        <begin position="103"/>
        <end position="116"/>
    </location>
</feature>
<feature type="region of interest" description="Disordered" evidence="1">
    <location>
        <begin position="47"/>
        <end position="72"/>
    </location>
</feature>
<name>A0A921LEL9_9FIRM</name>
<sequence length="206" mass="22261">MDRNKLKEWWGKITKGKGSSTWLRKDRLLILLLSGVLLLVITLPVSDGSGESERSGAAGEQSGGVLPGEEDYPEYMERKLKDVLSKVSGVGEVEVMVTLRSTSEKVVEKDEEKESETVTEQDSQGGTRTTSRNSSSGTTVFGEDGSGTSSGQEPYVTKELTPIVEGVVVIAQGGDEPVTVQNITEAVQALFNVDTHKIKVMKLNEN</sequence>
<dbReference type="EMBL" id="DYVY01000102">
    <property type="protein sequence ID" value="HJF94418.1"/>
    <property type="molecule type" value="Genomic_DNA"/>
</dbReference>
<gene>
    <name evidence="2" type="ORF">K8V82_06455</name>
</gene>
<evidence type="ECO:0000313" key="3">
    <source>
        <dbReference type="Proteomes" id="UP000769156"/>
    </source>
</evidence>
<feature type="region of interest" description="Disordered" evidence="1">
    <location>
        <begin position="103"/>
        <end position="156"/>
    </location>
</feature>
<organism evidence="2 3">
    <name type="scientific">Lachnoclostridium phocaeense</name>
    <dbReference type="NCBI Taxonomy" id="1871021"/>
    <lineage>
        <taxon>Bacteria</taxon>
        <taxon>Bacillati</taxon>
        <taxon>Bacillota</taxon>
        <taxon>Clostridia</taxon>
        <taxon>Lachnospirales</taxon>
        <taxon>Lachnospiraceae</taxon>
    </lineage>
</organism>
<reference evidence="2" key="2">
    <citation type="submission" date="2021-09" db="EMBL/GenBank/DDBJ databases">
        <authorList>
            <person name="Gilroy R."/>
        </authorList>
    </citation>
    <scope>NUCLEOTIDE SEQUENCE</scope>
    <source>
        <strain evidence="2">ChiSjej5B23-16112</strain>
    </source>
</reference>